<dbReference type="GO" id="GO:0016020">
    <property type="term" value="C:membrane"/>
    <property type="evidence" value="ECO:0007669"/>
    <property type="project" value="UniProtKB-SubCell"/>
</dbReference>
<dbReference type="GO" id="GO:0015179">
    <property type="term" value="F:L-amino acid transmembrane transporter activity"/>
    <property type="evidence" value="ECO:0007669"/>
    <property type="project" value="TreeGrafter"/>
</dbReference>
<feature type="transmembrane region" description="Helical" evidence="5">
    <location>
        <begin position="84"/>
        <end position="107"/>
    </location>
</feature>
<dbReference type="Proteomes" id="UP000481858">
    <property type="component" value="Unassembled WGS sequence"/>
</dbReference>
<comment type="subcellular location">
    <subcellularLocation>
        <location evidence="1">Membrane</location>
        <topology evidence="1">Multi-pass membrane protein</topology>
    </subcellularLocation>
</comment>
<evidence type="ECO:0000256" key="1">
    <source>
        <dbReference type="ARBA" id="ARBA00004141"/>
    </source>
</evidence>
<sequence>MSVTSLEPSGGGLRGHQIDEQASVRSALLRRSNNDNDPRLQRKGPSLSRLDCLALIISLQIGSGIFSAPSLIAQQVHSPAEALGVFVVAGSLVWTGAASFVELGLLVPSNGGIQDYLRASWGDYTGYLFSWVWVGVVKPAGNAVISIIFADYLLKALRSSDPISPWPSKIVALGCVASLTVINCLGATAGAKAANVFMMLKLVALGSIIAIGFTAYVFGHGDGVPASEAGWFGWDQTSPDEPDLWTSLGSISTAVFAALFCYGGWENAGFIAGDMDNPTKDLPIAINGAMALVIIGFFLMNASLYICLPFDVVRESKTVAVVSLPTLAGKYRRVVYSQVDKATGICKSNNWNRGWPHFHHWSSHISYGSSQCEYVCRREALCGSLTACLFPSPTGKFALPHRPRRDALLSPGVGLAASTTCFNPRKADS</sequence>
<dbReference type="InterPro" id="IPR002293">
    <property type="entry name" value="AA/rel_permease1"/>
</dbReference>
<dbReference type="InParanoid" id="A0A7C8MN50"/>
<dbReference type="InterPro" id="IPR050598">
    <property type="entry name" value="AminoAcid_Transporter"/>
</dbReference>
<feature type="transmembrane region" description="Helical" evidence="5">
    <location>
        <begin position="128"/>
        <end position="150"/>
    </location>
</feature>
<feature type="transmembrane region" description="Helical" evidence="5">
    <location>
        <begin position="198"/>
        <end position="218"/>
    </location>
</feature>
<keyword evidence="3 5" id="KW-1133">Transmembrane helix</keyword>
<dbReference type="EMBL" id="WUBL01000037">
    <property type="protein sequence ID" value="KAF2969352.1"/>
    <property type="molecule type" value="Genomic_DNA"/>
</dbReference>
<evidence type="ECO:0000256" key="3">
    <source>
        <dbReference type="ARBA" id="ARBA00022989"/>
    </source>
</evidence>
<keyword evidence="2 5" id="KW-0812">Transmembrane</keyword>
<protein>
    <recommendedName>
        <fullName evidence="8">Amino acid permease/ SLC12A domain-containing protein</fullName>
    </recommendedName>
</protein>
<dbReference type="OrthoDB" id="10062876at2759"/>
<keyword evidence="4 5" id="KW-0472">Membrane</keyword>
<accession>A0A7C8MN50</accession>
<reference evidence="6 7" key="1">
    <citation type="submission" date="2019-12" db="EMBL/GenBank/DDBJ databases">
        <title>Draft genome sequence of the ascomycete Xylaria multiplex DSM 110363.</title>
        <authorList>
            <person name="Buettner E."/>
            <person name="Kellner H."/>
        </authorList>
    </citation>
    <scope>NUCLEOTIDE SEQUENCE [LARGE SCALE GENOMIC DNA]</scope>
    <source>
        <strain evidence="6 7">DSM 110363</strain>
    </source>
</reference>
<dbReference type="PANTHER" id="PTHR11785">
    <property type="entry name" value="AMINO ACID TRANSPORTER"/>
    <property type="match status" value="1"/>
</dbReference>
<organism evidence="6 7">
    <name type="scientific">Xylaria multiplex</name>
    <dbReference type="NCBI Taxonomy" id="323545"/>
    <lineage>
        <taxon>Eukaryota</taxon>
        <taxon>Fungi</taxon>
        <taxon>Dikarya</taxon>
        <taxon>Ascomycota</taxon>
        <taxon>Pezizomycotina</taxon>
        <taxon>Sordariomycetes</taxon>
        <taxon>Xylariomycetidae</taxon>
        <taxon>Xylariales</taxon>
        <taxon>Xylariaceae</taxon>
        <taxon>Xylaria</taxon>
    </lineage>
</organism>
<proteinExistence type="predicted"/>
<dbReference type="AlphaFoldDB" id="A0A7C8MN50"/>
<evidence type="ECO:0000256" key="5">
    <source>
        <dbReference type="SAM" id="Phobius"/>
    </source>
</evidence>
<gene>
    <name evidence="6" type="ORF">GQX73_g4210</name>
</gene>
<feature type="transmembrane region" description="Helical" evidence="5">
    <location>
        <begin position="170"/>
        <end position="191"/>
    </location>
</feature>
<evidence type="ECO:0000256" key="2">
    <source>
        <dbReference type="ARBA" id="ARBA00022692"/>
    </source>
</evidence>
<feature type="transmembrane region" description="Helical" evidence="5">
    <location>
        <begin position="284"/>
        <end position="306"/>
    </location>
</feature>
<dbReference type="PANTHER" id="PTHR11785:SF402">
    <property type="entry name" value="AMINO ACID TRANSPORTER (EUROFUNG)"/>
    <property type="match status" value="1"/>
</dbReference>
<evidence type="ECO:0008006" key="8">
    <source>
        <dbReference type="Google" id="ProtNLM"/>
    </source>
</evidence>
<dbReference type="Gene3D" id="1.20.1740.10">
    <property type="entry name" value="Amino acid/polyamine transporter I"/>
    <property type="match status" value="1"/>
</dbReference>
<keyword evidence="7" id="KW-1185">Reference proteome</keyword>
<name>A0A7C8MN50_9PEZI</name>
<evidence type="ECO:0000313" key="7">
    <source>
        <dbReference type="Proteomes" id="UP000481858"/>
    </source>
</evidence>
<evidence type="ECO:0000313" key="6">
    <source>
        <dbReference type="EMBL" id="KAF2969352.1"/>
    </source>
</evidence>
<comment type="caution">
    <text evidence="6">The sequence shown here is derived from an EMBL/GenBank/DDBJ whole genome shotgun (WGS) entry which is preliminary data.</text>
</comment>
<dbReference type="Pfam" id="PF13520">
    <property type="entry name" value="AA_permease_2"/>
    <property type="match status" value="1"/>
</dbReference>
<evidence type="ECO:0000256" key="4">
    <source>
        <dbReference type="ARBA" id="ARBA00023136"/>
    </source>
</evidence>
<feature type="transmembrane region" description="Helical" evidence="5">
    <location>
        <begin position="244"/>
        <end position="263"/>
    </location>
</feature>